<keyword evidence="2" id="KW-1185">Reference proteome</keyword>
<dbReference type="Proteomes" id="UP001234989">
    <property type="component" value="Chromosome 12"/>
</dbReference>
<proteinExistence type="predicted"/>
<dbReference type="EMBL" id="CP133623">
    <property type="protein sequence ID" value="WMV58872.1"/>
    <property type="molecule type" value="Genomic_DNA"/>
</dbReference>
<reference evidence="1" key="1">
    <citation type="submission" date="2023-08" db="EMBL/GenBank/DDBJ databases">
        <title>A de novo genome assembly of Solanum verrucosum Schlechtendal, a Mexican diploid species geographically isolated from the other diploid A-genome species in potato relatives.</title>
        <authorList>
            <person name="Hosaka K."/>
        </authorList>
    </citation>
    <scope>NUCLEOTIDE SEQUENCE</scope>
    <source>
        <tissue evidence="1">Young leaves</tissue>
    </source>
</reference>
<protein>
    <submittedName>
        <fullName evidence="1">Uncharacterized protein</fullName>
    </submittedName>
</protein>
<sequence>MVFMWMCSPVTRVFSMYLVRKSLISNIGGGWSYSRIMT</sequence>
<evidence type="ECO:0000313" key="2">
    <source>
        <dbReference type="Proteomes" id="UP001234989"/>
    </source>
</evidence>
<name>A0AAF0V6K9_SOLVR</name>
<organism evidence="1 2">
    <name type="scientific">Solanum verrucosum</name>
    <dbReference type="NCBI Taxonomy" id="315347"/>
    <lineage>
        <taxon>Eukaryota</taxon>
        <taxon>Viridiplantae</taxon>
        <taxon>Streptophyta</taxon>
        <taxon>Embryophyta</taxon>
        <taxon>Tracheophyta</taxon>
        <taxon>Spermatophyta</taxon>
        <taxon>Magnoliopsida</taxon>
        <taxon>eudicotyledons</taxon>
        <taxon>Gunneridae</taxon>
        <taxon>Pentapetalae</taxon>
        <taxon>asterids</taxon>
        <taxon>lamiids</taxon>
        <taxon>Solanales</taxon>
        <taxon>Solanaceae</taxon>
        <taxon>Solanoideae</taxon>
        <taxon>Solaneae</taxon>
        <taxon>Solanum</taxon>
    </lineage>
</organism>
<accession>A0AAF0V6K9</accession>
<evidence type="ECO:0000313" key="1">
    <source>
        <dbReference type="EMBL" id="WMV58872.1"/>
    </source>
</evidence>
<gene>
    <name evidence="1" type="ORF">MTR67_052257</name>
</gene>
<dbReference type="AlphaFoldDB" id="A0AAF0V6K9"/>